<dbReference type="Proteomes" id="UP000193685">
    <property type="component" value="Unassembled WGS sequence"/>
</dbReference>
<gene>
    <name evidence="1" type="ORF">BCR37DRAFT_41159</name>
</gene>
<keyword evidence="2" id="KW-1185">Reference proteome</keyword>
<name>A0A1Y2FBS3_PROLT</name>
<accession>A0A1Y2FBS3</accession>
<comment type="caution">
    <text evidence="1">The sequence shown here is derived from an EMBL/GenBank/DDBJ whole genome shotgun (WGS) entry which is preliminary data.</text>
</comment>
<sequence length="177" mass="19467">MATTVCASPPCSSTAVAAPGDYDDGSEPRNEVLLPYWCDLGYNKIGKLNPDNLPSCCRMSKVNTPRTSRATAFRECIMGTDELSILKIPGFAISSPRLRTDRSRGFLCAPYVDSHGRGCRKCLMSTKQERGISEDALHIPACVPDTISGVQVSLACTWFCSWYQLHDAAKLRQICQR</sequence>
<proteinExistence type="predicted"/>
<dbReference type="GeneID" id="63788799"/>
<dbReference type="RefSeq" id="XP_040724717.1">
    <property type="nucleotide sequence ID" value="XM_040872200.1"/>
</dbReference>
<protein>
    <submittedName>
        <fullName evidence="1">Uncharacterized protein</fullName>
    </submittedName>
</protein>
<organism evidence="1 2">
    <name type="scientific">Protomyces lactucae-debilis</name>
    <dbReference type="NCBI Taxonomy" id="2754530"/>
    <lineage>
        <taxon>Eukaryota</taxon>
        <taxon>Fungi</taxon>
        <taxon>Dikarya</taxon>
        <taxon>Ascomycota</taxon>
        <taxon>Taphrinomycotina</taxon>
        <taxon>Taphrinomycetes</taxon>
        <taxon>Taphrinales</taxon>
        <taxon>Protomycetaceae</taxon>
        <taxon>Protomyces</taxon>
    </lineage>
</organism>
<dbReference type="EMBL" id="MCFI01000011">
    <property type="protein sequence ID" value="ORY81341.1"/>
    <property type="molecule type" value="Genomic_DNA"/>
</dbReference>
<reference evidence="1 2" key="1">
    <citation type="submission" date="2016-07" db="EMBL/GenBank/DDBJ databases">
        <title>Pervasive Adenine N6-methylation of Active Genes in Fungi.</title>
        <authorList>
            <consortium name="DOE Joint Genome Institute"/>
            <person name="Mondo S.J."/>
            <person name="Dannebaum R.O."/>
            <person name="Kuo R.C."/>
            <person name="Labutti K."/>
            <person name="Haridas S."/>
            <person name="Kuo A."/>
            <person name="Salamov A."/>
            <person name="Ahrendt S.R."/>
            <person name="Lipzen A."/>
            <person name="Sullivan W."/>
            <person name="Andreopoulos W.B."/>
            <person name="Clum A."/>
            <person name="Lindquist E."/>
            <person name="Daum C."/>
            <person name="Ramamoorthy G.K."/>
            <person name="Gryganskyi A."/>
            <person name="Culley D."/>
            <person name="Magnuson J.K."/>
            <person name="James T.Y."/>
            <person name="O'Malley M.A."/>
            <person name="Stajich J.E."/>
            <person name="Spatafora J.W."/>
            <person name="Visel A."/>
            <person name="Grigoriev I.V."/>
        </authorList>
    </citation>
    <scope>NUCLEOTIDE SEQUENCE [LARGE SCALE GENOMIC DNA]</scope>
    <source>
        <strain evidence="1 2">12-1054</strain>
    </source>
</reference>
<evidence type="ECO:0000313" key="1">
    <source>
        <dbReference type="EMBL" id="ORY81341.1"/>
    </source>
</evidence>
<evidence type="ECO:0000313" key="2">
    <source>
        <dbReference type="Proteomes" id="UP000193685"/>
    </source>
</evidence>
<dbReference type="AlphaFoldDB" id="A0A1Y2FBS3"/>